<organism evidence="2 3">
    <name type="scientific">Hibiscus sabdariffa</name>
    <name type="common">roselle</name>
    <dbReference type="NCBI Taxonomy" id="183260"/>
    <lineage>
        <taxon>Eukaryota</taxon>
        <taxon>Viridiplantae</taxon>
        <taxon>Streptophyta</taxon>
        <taxon>Embryophyta</taxon>
        <taxon>Tracheophyta</taxon>
        <taxon>Spermatophyta</taxon>
        <taxon>Magnoliopsida</taxon>
        <taxon>eudicotyledons</taxon>
        <taxon>Gunneridae</taxon>
        <taxon>Pentapetalae</taxon>
        <taxon>rosids</taxon>
        <taxon>malvids</taxon>
        <taxon>Malvales</taxon>
        <taxon>Malvaceae</taxon>
        <taxon>Malvoideae</taxon>
        <taxon>Hibiscus</taxon>
    </lineage>
</organism>
<evidence type="ECO:0000313" key="2">
    <source>
        <dbReference type="EMBL" id="KAK8572870.1"/>
    </source>
</evidence>
<dbReference type="Proteomes" id="UP001472677">
    <property type="component" value="Unassembled WGS sequence"/>
</dbReference>
<protein>
    <submittedName>
        <fullName evidence="2">Uncharacterized protein</fullName>
    </submittedName>
</protein>
<accession>A0ABR2F777</accession>
<comment type="caution">
    <text evidence="2">The sequence shown here is derived from an EMBL/GenBank/DDBJ whole genome shotgun (WGS) entry which is preliminary data.</text>
</comment>
<feature type="region of interest" description="Disordered" evidence="1">
    <location>
        <begin position="44"/>
        <end position="169"/>
    </location>
</feature>
<keyword evidence="3" id="KW-1185">Reference proteome</keyword>
<feature type="compositionally biased region" description="Polar residues" evidence="1">
    <location>
        <begin position="160"/>
        <end position="169"/>
    </location>
</feature>
<feature type="compositionally biased region" description="Polar residues" evidence="1">
    <location>
        <begin position="114"/>
        <end position="124"/>
    </location>
</feature>
<evidence type="ECO:0000256" key="1">
    <source>
        <dbReference type="SAM" id="MobiDB-lite"/>
    </source>
</evidence>
<sequence length="169" mass="18569">MQLCNQLQRVEARQLQMIEETKVFHNSLIQFLCFQFPDAARFFSTPPNTAPPPANSAVNPSEEAGQIEPVNLSEEDIFDWQTSVIPPTTIPPAHIDNAADPSPARKRKKPVGRTIQTDTPSNAADDSGATADFHVPPSNIKRRRHLYVISSDSEDDGSTEPASSKSLAF</sequence>
<reference evidence="2 3" key="1">
    <citation type="journal article" date="2024" name="G3 (Bethesda)">
        <title>Genome assembly of Hibiscus sabdariffa L. provides insights into metabolisms of medicinal natural products.</title>
        <authorList>
            <person name="Kim T."/>
        </authorList>
    </citation>
    <scope>NUCLEOTIDE SEQUENCE [LARGE SCALE GENOMIC DNA]</scope>
    <source>
        <strain evidence="2">TK-2024</strain>
        <tissue evidence="2">Old leaves</tissue>
    </source>
</reference>
<gene>
    <name evidence="2" type="ORF">V6N12_028910</name>
</gene>
<name>A0ABR2F777_9ROSI</name>
<dbReference type="EMBL" id="JBBPBM010000008">
    <property type="protein sequence ID" value="KAK8572870.1"/>
    <property type="molecule type" value="Genomic_DNA"/>
</dbReference>
<evidence type="ECO:0000313" key="3">
    <source>
        <dbReference type="Proteomes" id="UP001472677"/>
    </source>
</evidence>
<proteinExistence type="predicted"/>